<dbReference type="CDD" id="cd16556">
    <property type="entry name" value="RING-HC_RNF183-like"/>
    <property type="match status" value="1"/>
</dbReference>
<sequence length="184" mass="20592">MAATTPRQEDPEEHLSSLLECPICYISYDNIFKTPLLLPCSHTFCMECLSRLCLFIRKSQEFPCPFCRTLAQIPQEGVPKMQPNLEIVAQLPSEMQTLQEVWADGYKLCWVKKKDSLEGKGSLVTLHLLSSSGEDQAGPDGLISVEQTGFRGFCQSVWGIGAAIIMIGILLFTVLFLPIYMNQK</sequence>
<accession>A0A8J6E927</accession>
<protein>
    <recommendedName>
        <fullName evidence="6">RING-type domain-containing protein</fullName>
    </recommendedName>
</protein>
<name>A0A8J6E927_ELECQ</name>
<dbReference type="SUPFAM" id="SSF57850">
    <property type="entry name" value="RING/U-box"/>
    <property type="match status" value="1"/>
</dbReference>
<dbReference type="AlphaFoldDB" id="A0A8J6E927"/>
<dbReference type="GO" id="GO:0016567">
    <property type="term" value="P:protein ubiquitination"/>
    <property type="evidence" value="ECO:0007669"/>
    <property type="project" value="TreeGrafter"/>
</dbReference>
<evidence type="ECO:0000259" key="6">
    <source>
        <dbReference type="PROSITE" id="PS50089"/>
    </source>
</evidence>
<evidence type="ECO:0000313" key="8">
    <source>
        <dbReference type="Proteomes" id="UP000770717"/>
    </source>
</evidence>
<dbReference type="Pfam" id="PF13445">
    <property type="entry name" value="zf-RING_UBOX"/>
    <property type="match status" value="1"/>
</dbReference>
<keyword evidence="1" id="KW-0479">Metal-binding</keyword>
<feature type="transmembrane region" description="Helical" evidence="5">
    <location>
        <begin position="157"/>
        <end position="180"/>
    </location>
</feature>
<dbReference type="Gene3D" id="3.30.40.10">
    <property type="entry name" value="Zinc/RING finger domain, C3HC4 (zinc finger)"/>
    <property type="match status" value="1"/>
</dbReference>
<dbReference type="InterPro" id="IPR017907">
    <property type="entry name" value="Znf_RING_CS"/>
</dbReference>
<reference evidence="7" key="1">
    <citation type="thesis" date="2020" institute="ProQuest LLC" country="789 East Eisenhower Parkway, Ann Arbor, MI, USA">
        <title>Comparative Genomics and Chromosome Evolution.</title>
        <authorList>
            <person name="Mudd A.B."/>
        </authorList>
    </citation>
    <scope>NUCLEOTIDE SEQUENCE</scope>
    <source>
        <strain evidence="7">HN-11 Male</strain>
        <tissue evidence="7">Kidney and liver</tissue>
    </source>
</reference>
<keyword evidence="5" id="KW-0472">Membrane</keyword>
<evidence type="ECO:0000256" key="5">
    <source>
        <dbReference type="SAM" id="Phobius"/>
    </source>
</evidence>
<proteinExistence type="predicted"/>
<evidence type="ECO:0000256" key="2">
    <source>
        <dbReference type="ARBA" id="ARBA00022771"/>
    </source>
</evidence>
<dbReference type="PROSITE" id="PS50089">
    <property type="entry name" value="ZF_RING_2"/>
    <property type="match status" value="1"/>
</dbReference>
<comment type="caution">
    <text evidence="7">The sequence shown here is derived from an EMBL/GenBank/DDBJ whole genome shotgun (WGS) entry which is preliminary data.</text>
</comment>
<keyword evidence="3" id="KW-0862">Zinc</keyword>
<evidence type="ECO:0000256" key="4">
    <source>
        <dbReference type="PROSITE-ProRule" id="PRU00175"/>
    </source>
</evidence>
<keyword evidence="8" id="KW-1185">Reference proteome</keyword>
<dbReference type="SMART" id="SM00184">
    <property type="entry name" value="RING"/>
    <property type="match status" value="1"/>
</dbReference>
<feature type="domain" description="RING-type" evidence="6">
    <location>
        <begin position="21"/>
        <end position="68"/>
    </location>
</feature>
<organism evidence="7 8">
    <name type="scientific">Eleutherodactylus coqui</name>
    <name type="common">Puerto Rican coqui</name>
    <dbReference type="NCBI Taxonomy" id="57060"/>
    <lineage>
        <taxon>Eukaryota</taxon>
        <taxon>Metazoa</taxon>
        <taxon>Chordata</taxon>
        <taxon>Craniata</taxon>
        <taxon>Vertebrata</taxon>
        <taxon>Euteleostomi</taxon>
        <taxon>Amphibia</taxon>
        <taxon>Batrachia</taxon>
        <taxon>Anura</taxon>
        <taxon>Neobatrachia</taxon>
        <taxon>Hyloidea</taxon>
        <taxon>Eleutherodactylidae</taxon>
        <taxon>Eleutherodactylinae</taxon>
        <taxon>Eleutherodactylus</taxon>
        <taxon>Eleutherodactylus</taxon>
    </lineage>
</organism>
<evidence type="ECO:0000313" key="7">
    <source>
        <dbReference type="EMBL" id="KAG9464844.1"/>
    </source>
</evidence>
<dbReference type="InterPro" id="IPR001841">
    <property type="entry name" value="Znf_RING"/>
</dbReference>
<dbReference type="OrthoDB" id="252722at2759"/>
<evidence type="ECO:0000256" key="3">
    <source>
        <dbReference type="ARBA" id="ARBA00022833"/>
    </source>
</evidence>
<keyword evidence="5" id="KW-0812">Transmembrane</keyword>
<dbReference type="Proteomes" id="UP000770717">
    <property type="component" value="Unassembled WGS sequence"/>
</dbReference>
<dbReference type="InterPro" id="IPR013083">
    <property type="entry name" value="Znf_RING/FYVE/PHD"/>
</dbReference>
<dbReference type="InterPro" id="IPR027370">
    <property type="entry name" value="Znf-RING_euk"/>
</dbReference>
<dbReference type="PROSITE" id="PS00518">
    <property type="entry name" value="ZF_RING_1"/>
    <property type="match status" value="1"/>
</dbReference>
<dbReference type="GO" id="GO:0008270">
    <property type="term" value="F:zinc ion binding"/>
    <property type="evidence" value="ECO:0007669"/>
    <property type="project" value="UniProtKB-KW"/>
</dbReference>
<dbReference type="GO" id="GO:0061630">
    <property type="term" value="F:ubiquitin protein ligase activity"/>
    <property type="evidence" value="ECO:0007669"/>
    <property type="project" value="TreeGrafter"/>
</dbReference>
<keyword evidence="5" id="KW-1133">Transmembrane helix</keyword>
<dbReference type="InterPro" id="IPR051435">
    <property type="entry name" value="RING_finger_E3_ubiq-ligases"/>
</dbReference>
<gene>
    <name evidence="7" type="ORF">GDO78_019303</name>
</gene>
<dbReference type="PANTHER" id="PTHR22791:SF30">
    <property type="entry name" value="RING FINGER PROTEIN 223-LIKE"/>
    <property type="match status" value="1"/>
</dbReference>
<dbReference type="EMBL" id="WNTK01003811">
    <property type="protein sequence ID" value="KAG9464844.1"/>
    <property type="molecule type" value="Genomic_DNA"/>
</dbReference>
<keyword evidence="2 4" id="KW-0863">Zinc-finger</keyword>
<dbReference type="PANTHER" id="PTHR22791">
    <property type="entry name" value="RING-TYPE DOMAIN-CONTAINING PROTEIN"/>
    <property type="match status" value="1"/>
</dbReference>
<evidence type="ECO:0000256" key="1">
    <source>
        <dbReference type="ARBA" id="ARBA00022723"/>
    </source>
</evidence>